<dbReference type="KEGG" id="fls:GLV81_16035"/>
<dbReference type="InterPro" id="IPR005171">
    <property type="entry name" value="Cyt_c_oxidase_su4_prok"/>
</dbReference>
<dbReference type="EMBL" id="CP046566">
    <property type="protein sequence ID" value="QGW29417.1"/>
    <property type="molecule type" value="Genomic_DNA"/>
</dbReference>
<feature type="transmembrane region" description="Helical" evidence="7">
    <location>
        <begin position="29"/>
        <end position="48"/>
    </location>
</feature>
<evidence type="ECO:0000256" key="2">
    <source>
        <dbReference type="ARBA" id="ARBA00022475"/>
    </source>
</evidence>
<evidence type="ECO:0000256" key="6">
    <source>
        <dbReference type="SAM" id="MobiDB-lite"/>
    </source>
</evidence>
<evidence type="ECO:0000256" key="4">
    <source>
        <dbReference type="ARBA" id="ARBA00022989"/>
    </source>
</evidence>
<reference evidence="8 9" key="1">
    <citation type="submission" date="2019-11" db="EMBL/GenBank/DDBJ databases">
        <authorList>
            <person name="Im W.T."/>
        </authorList>
    </citation>
    <scope>NUCLEOTIDE SEQUENCE [LARGE SCALE GENOMIC DNA]</scope>
    <source>
        <strain evidence="8 9">SB-02</strain>
    </source>
</reference>
<evidence type="ECO:0000256" key="7">
    <source>
        <dbReference type="SAM" id="Phobius"/>
    </source>
</evidence>
<evidence type="ECO:0000256" key="5">
    <source>
        <dbReference type="ARBA" id="ARBA00023136"/>
    </source>
</evidence>
<keyword evidence="4 7" id="KW-1133">Transmembrane helix</keyword>
<name>A0A6I6G9U3_9BACT</name>
<dbReference type="Proteomes" id="UP000426027">
    <property type="component" value="Chromosome"/>
</dbReference>
<evidence type="ECO:0000313" key="9">
    <source>
        <dbReference type="Proteomes" id="UP000426027"/>
    </source>
</evidence>
<organism evidence="8 9">
    <name type="scientific">Phnomibacter ginsenosidimutans</name>
    <dbReference type="NCBI Taxonomy" id="2676868"/>
    <lineage>
        <taxon>Bacteria</taxon>
        <taxon>Pseudomonadati</taxon>
        <taxon>Bacteroidota</taxon>
        <taxon>Chitinophagia</taxon>
        <taxon>Chitinophagales</taxon>
        <taxon>Chitinophagaceae</taxon>
        <taxon>Phnomibacter</taxon>
    </lineage>
</organism>
<evidence type="ECO:0000256" key="1">
    <source>
        <dbReference type="ARBA" id="ARBA00004651"/>
    </source>
</evidence>
<sequence>MSHSSPASSEISFVQHHDDGTFKKTVRKVTIILSVVTIIELLCGLAIFKLGHGSHTAVLMIKGLVTILSLAKAFYITSYFMHLGDEIRNFIMTIVVPLALFIWFIAAFLIDGNSWKNLKNTDAGSRPAATEQVEKAVAPGDKK</sequence>
<keyword evidence="3 7" id="KW-0812">Transmembrane</keyword>
<evidence type="ECO:0000256" key="3">
    <source>
        <dbReference type="ARBA" id="ARBA00022692"/>
    </source>
</evidence>
<feature type="transmembrane region" description="Helical" evidence="7">
    <location>
        <begin position="60"/>
        <end position="81"/>
    </location>
</feature>
<dbReference type="AlphaFoldDB" id="A0A6I6G9U3"/>
<dbReference type="GO" id="GO:0005886">
    <property type="term" value="C:plasma membrane"/>
    <property type="evidence" value="ECO:0007669"/>
    <property type="project" value="UniProtKB-SubCell"/>
</dbReference>
<accession>A0A6I6G9U3</accession>
<comment type="subcellular location">
    <subcellularLocation>
        <location evidence="1">Cell membrane</location>
        <topology evidence="1">Multi-pass membrane protein</topology>
    </subcellularLocation>
</comment>
<feature type="region of interest" description="Disordered" evidence="6">
    <location>
        <begin position="123"/>
        <end position="143"/>
    </location>
</feature>
<protein>
    <recommendedName>
        <fullName evidence="10">Cytochrome C oxidase subunit IV family protein</fullName>
    </recommendedName>
</protein>
<gene>
    <name evidence="8" type="ORF">GLV81_16035</name>
</gene>
<keyword evidence="2" id="KW-1003">Cell membrane</keyword>
<feature type="transmembrane region" description="Helical" evidence="7">
    <location>
        <begin position="87"/>
        <end position="110"/>
    </location>
</feature>
<proteinExistence type="predicted"/>
<keyword evidence="5 7" id="KW-0472">Membrane</keyword>
<evidence type="ECO:0000313" key="8">
    <source>
        <dbReference type="EMBL" id="QGW29417.1"/>
    </source>
</evidence>
<keyword evidence="9" id="KW-1185">Reference proteome</keyword>
<evidence type="ECO:0008006" key="10">
    <source>
        <dbReference type="Google" id="ProtNLM"/>
    </source>
</evidence>
<dbReference type="RefSeq" id="WP_157479769.1">
    <property type="nucleotide sequence ID" value="NZ_CP046566.1"/>
</dbReference>
<dbReference type="Pfam" id="PF03626">
    <property type="entry name" value="COX4_pro"/>
    <property type="match status" value="1"/>
</dbReference>